<protein>
    <submittedName>
        <fullName evidence="10">Peptidyl-Lys metalloendopeptidase</fullName>
    </submittedName>
</protein>
<comment type="similarity">
    <text evidence="2">Belongs to the peptidase M35 family.</text>
</comment>
<dbReference type="InterPro" id="IPR050414">
    <property type="entry name" value="Fungal_M35_metalloproteases"/>
</dbReference>
<dbReference type="GO" id="GO:0046872">
    <property type="term" value="F:metal ion binding"/>
    <property type="evidence" value="ECO:0007669"/>
    <property type="project" value="UniProtKB-KW"/>
</dbReference>
<evidence type="ECO:0000256" key="2">
    <source>
        <dbReference type="ARBA" id="ARBA00010279"/>
    </source>
</evidence>
<dbReference type="Gene3D" id="3.40.390.10">
    <property type="entry name" value="Collagenase (Catalytic Domain)"/>
    <property type="match status" value="1"/>
</dbReference>
<dbReference type="AlphaFoldDB" id="K2IFD3"/>
<dbReference type="Gene3D" id="2.60.40.2970">
    <property type="match status" value="1"/>
</dbReference>
<reference evidence="10 11" key="1">
    <citation type="journal article" date="2012" name="J. Bacteriol.">
        <title>Genome Sequence of Gallaecimonas xiamenensis Type Strain 3-C-1.</title>
        <authorList>
            <person name="Lai Q."/>
            <person name="Wang L."/>
            <person name="Wang W."/>
            <person name="Shao Z."/>
        </authorList>
    </citation>
    <scope>NUCLEOTIDE SEQUENCE [LARGE SCALE GENOMIC DNA]</scope>
    <source>
        <strain evidence="10 11">3-C-1</strain>
    </source>
</reference>
<evidence type="ECO:0000313" key="10">
    <source>
        <dbReference type="EMBL" id="EKE68681.1"/>
    </source>
</evidence>
<dbReference type="GO" id="GO:0004222">
    <property type="term" value="F:metalloendopeptidase activity"/>
    <property type="evidence" value="ECO:0007669"/>
    <property type="project" value="InterPro"/>
</dbReference>
<comment type="caution">
    <text evidence="10">The sequence shown here is derived from an EMBL/GenBank/DDBJ whole genome shotgun (WGS) entry which is preliminary data.</text>
</comment>
<dbReference type="RefSeq" id="WP_008486268.1">
    <property type="nucleotide sequence ID" value="NZ_AMRI01000029.1"/>
</dbReference>
<keyword evidence="3" id="KW-0645">Protease</keyword>
<dbReference type="PATRIC" id="fig|745411.4.peg.3284"/>
<feature type="domain" description="Lysine-specific metallo-endopeptidase" evidence="9">
    <location>
        <begin position="214"/>
        <end position="348"/>
    </location>
</feature>
<gene>
    <name evidence="10" type="ORF">B3C1_16671</name>
</gene>
<dbReference type="eggNOG" id="COG4104">
    <property type="taxonomic scope" value="Bacteria"/>
</dbReference>
<evidence type="ECO:0000256" key="6">
    <source>
        <dbReference type="ARBA" id="ARBA00022833"/>
    </source>
</evidence>
<dbReference type="GO" id="GO:0006508">
    <property type="term" value="P:proteolysis"/>
    <property type="evidence" value="ECO:0007669"/>
    <property type="project" value="UniProtKB-KW"/>
</dbReference>
<accession>K2IFD3</accession>
<feature type="signal peptide" evidence="8">
    <location>
        <begin position="1"/>
        <end position="20"/>
    </location>
</feature>
<sequence>MIRKTLLAAALLAASQAALAADLDISLKVADDYVAANKDVGLSLTLTNNSKHSLKVLKWYTAADGLEDDIFTVTRDDEEVEYLGRHYKRPAPSAKDYLVLKSGESLTQTLDLSAYYDMSEAGSYQVSYKVDAMDLLKSPGLAKTLVARADSLRSEAVSLWVDGVDFKGLSAKRPVVGDIGISSVSYQGSCSNSEKSSINSAVSAAQSIGSGALSYLQGQSSPSSSTRYKTWFGTYNSSRYSTVTSNFSKIVNALNSKPLVFDCSCNQSYFAYVYPNQPYTVYLCNAFWSAPTNGTDSKAGTIVHELSHFNVVAGTDDIVYGQSGAKSLALSNPSQAIQNADSHEYFAENTPALP</sequence>
<keyword evidence="5" id="KW-0378">Hydrolase</keyword>
<feature type="chain" id="PRO_5003858816" evidence="8">
    <location>
        <begin position="21"/>
        <end position="354"/>
    </location>
</feature>
<dbReference type="OrthoDB" id="7649992at2"/>
<evidence type="ECO:0000256" key="8">
    <source>
        <dbReference type="SAM" id="SignalP"/>
    </source>
</evidence>
<keyword evidence="4" id="KW-0479">Metal-binding</keyword>
<keyword evidence="7" id="KW-0482">Metalloprotease</keyword>
<evidence type="ECO:0000313" key="11">
    <source>
        <dbReference type="Proteomes" id="UP000006755"/>
    </source>
</evidence>
<dbReference type="InterPro" id="IPR024079">
    <property type="entry name" value="MetalloPept_cat_dom_sf"/>
</dbReference>
<dbReference type="Pfam" id="PF14521">
    <property type="entry name" value="Aspzincin_M35"/>
    <property type="match status" value="1"/>
</dbReference>
<dbReference type="PANTHER" id="PTHR37016:SF3">
    <property type="entry name" value="NEUTRAL PROTEASE 2-RELATED"/>
    <property type="match status" value="1"/>
</dbReference>
<dbReference type="SUPFAM" id="SSF55486">
    <property type="entry name" value="Metalloproteases ('zincins'), catalytic domain"/>
    <property type="match status" value="1"/>
</dbReference>
<keyword evidence="8" id="KW-0732">Signal</keyword>
<dbReference type="CDD" id="cd11306">
    <property type="entry name" value="M35_peptidyl-Lys"/>
    <property type="match status" value="1"/>
</dbReference>
<organism evidence="10 11">
    <name type="scientific">Gallaecimonas xiamenensis 3-C-1</name>
    <dbReference type="NCBI Taxonomy" id="745411"/>
    <lineage>
        <taxon>Bacteria</taxon>
        <taxon>Pseudomonadati</taxon>
        <taxon>Pseudomonadota</taxon>
        <taxon>Gammaproteobacteria</taxon>
        <taxon>Enterobacterales</taxon>
        <taxon>Gallaecimonadaceae</taxon>
        <taxon>Gallaecimonas</taxon>
    </lineage>
</organism>
<evidence type="ECO:0000256" key="5">
    <source>
        <dbReference type="ARBA" id="ARBA00022801"/>
    </source>
</evidence>
<name>K2IFD3_9GAMM</name>
<dbReference type="InterPro" id="IPR034115">
    <property type="entry name" value="M35_peptidyl-Lys"/>
</dbReference>
<evidence type="ECO:0000256" key="4">
    <source>
        <dbReference type="ARBA" id="ARBA00022723"/>
    </source>
</evidence>
<dbReference type="STRING" id="745411.B3C1_16671"/>
<evidence type="ECO:0000259" key="9">
    <source>
        <dbReference type="SMART" id="SM01351"/>
    </source>
</evidence>
<evidence type="ECO:0000256" key="1">
    <source>
        <dbReference type="ARBA" id="ARBA00001947"/>
    </source>
</evidence>
<dbReference type="PANTHER" id="PTHR37016">
    <property type="match status" value="1"/>
</dbReference>
<dbReference type="SMART" id="SM01351">
    <property type="entry name" value="Aspzincin_M35"/>
    <property type="match status" value="1"/>
</dbReference>
<evidence type="ECO:0000256" key="3">
    <source>
        <dbReference type="ARBA" id="ARBA00022670"/>
    </source>
</evidence>
<keyword evidence="6" id="KW-0862">Zinc</keyword>
<keyword evidence="11" id="KW-1185">Reference proteome</keyword>
<dbReference type="InterPro" id="IPR029463">
    <property type="entry name" value="Lys_MEP"/>
</dbReference>
<dbReference type="Proteomes" id="UP000006755">
    <property type="component" value="Unassembled WGS sequence"/>
</dbReference>
<proteinExistence type="inferred from homology"/>
<dbReference type="EMBL" id="AMRI01000029">
    <property type="protein sequence ID" value="EKE68681.1"/>
    <property type="molecule type" value="Genomic_DNA"/>
</dbReference>
<evidence type="ECO:0000256" key="7">
    <source>
        <dbReference type="ARBA" id="ARBA00023049"/>
    </source>
</evidence>
<comment type="cofactor">
    <cofactor evidence="1">
        <name>Zn(2+)</name>
        <dbReference type="ChEBI" id="CHEBI:29105"/>
    </cofactor>
</comment>